<dbReference type="EMBL" id="AWUE01006972">
    <property type="protein sequence ID" value="OMP12745.1"/>
    <property type="molecule type" value="Genomic_DNA"/>
</dbReference>
<gene>
    <name evidence="1" type="ORF">COLO4_02808</name>
</gene>
<proteinExistence type="predicted"/>
<reference evidence="2" key="1">
    <citation type="submission" date="2013-09" db="EMBL/GenBank/DDBJ databases">
        <title>Corchorus olitorius genome sequencing.</title>
        <authorList>
            <person name="Alam M."/>
            <person name="Haque M.S."/>
            <person name="Islam M.S."/>
            <person name="Emdad E.M."/>
            <person name="Islam M.M."/>
            <person name="Ahmed B."/>
            <person name="Halim A."/>
            <person name="Hossen Q.M.M."/>
            <person name="Hossain M.Z."/>
            <person name="Ahmed R."/>
            <person name="Khan M.M."/>
            <person name="Islam R."/>
            <person name="Rashid M.M."/>
            <person name="Khan S.A."/>
            <person name="Rahman M.S."/>
            <person name="Alam M."/>
            <person name="Yahiya A.S."/>
            <person name="Khan M.S."/>
            <person name="Azam M.S."/>
            <person name="Haque T."/>
            <person name="Lashkar M.Z.H."/>
            <person name="Akhand A.I."/>
            <person name="Morshed G."/>
            <person name="Roy S."/>
            <person name="Uddin K.S."/>
            <person name="Rabeya T."/>
            <person name="Hossain A.S."/>
            <person name="Chowdhury A."/>
            <person name="Snigdha A.R."/>
            <person name="Mortoza M.S."/>
            <person name="Matin S.A."/>
            <person name="Hoque S.M.E."/>
            <person name="Islam M.K."/>
            <person name="Roy D.K."/>
            <person name="Haider R."/>
            <person name="Moosa M.M."/>
            <person name="Elias S.M."/>
            <person name="Hasan A.M."/>
            <person name="Jahan S."/>
            <person name="Shafiuddin M."/>
            <person name="Mahmood N."/>
            <person name="Shommy N.S."/>
        </authorList>
    </citation>
    <scope>NUCLEOTIDE SEQUENCE [LARGE SCALE GENOMIC DNA]</scope>
    <source>
        <strain evidence="2">cv. O-4</strain>
    </source>
</reference>
<sequence>MVFGRYMTTGEGYGREFNSLNRKERTQTNYKELSDGNY</sequence>
<evidence type="ECO:0000313" key="2">
    <source>
        <dbReference type="Proteomes" id="UP000187203"/>
    </source>
</evidence>
<accession>A0A1R3L064</accession>
<name>A0A1R3L064_9ROSI</name>
<keyword evidence="2" id="KW-1185">Reference proteome</keyword>
<organism evidence="1 2">
    <name type="scientific">Corchorus olitorius</name>
    <dbReference type="NCBI Taxonomy" id="93759"/>
    <lineage>
        <taxon>Eukaryota</taxon>
        <taxon>Viridiplantae</taxon>
        <taxon>Streptophyta</taxon>
        <taxon>Embryophyta</taxon>
        <taxon>Tracheophyta</taxon>
        <taxon>Spermatophyta</taxon>
        <taxon>Magnoliopsida</taxon>
        <taxon>eudicotyledons</taxon>
        <taxon>Gunneridae</taxon>
        <taxon>Pentapetalae</taxon>
        <taxon>rosids</taxon>
        <taxon>malvids</taxon>
        <taxon>Malvales</taxon>
        <taxon>Malvaceae</taxon>
        <taxon>Grewioideae</taxon>
        <taxon>Apeibeae</taxon>
        <taxon>Corchorus</taxon>
    </lineage>
</organism>
<dbReference type="Proteomes" id="UP000187203">
    <property type="component" value="Unassembled WGS sequence"/>
</dbReference>
<dbReference type="AlphaFoldDB" id="A0A1R3L064"/>
<protein>
    <submittedName>
        <fullName evidence="1">Uncharacterized protein</fullName>
    </submittedName>
</protein>
<evidence type="ECO:0000313" key="1">
    <source>
        <dbReference type="EMBL" id="OMP12745.1"/>
    </source>
</evidence>
<comment type="caution">
    <text evidence="1">The sequence shown here is derived from an EMBL/GenBank/DDBJ whole genome shotgun (WGS) entry which is preliminary data.</text>
</comment>